<organism evidence="2 3">
    <name type="scientific">BD1-7 clade bacterium</name>
    <dbReference type="NCBI Taxonomy" id="2029982"/>
    <lineage>
        <taxon>Bacteria</taxon>
        <taxon>Pseudomonadati</taxon>
        <taxon>Pseudomonadota</taxon>
        <taxon>Gammaproteobacteria</taxon>
        <taxon>Cellvibrionales</taxon>
        <taxon>Spongiibacteraceae</taxon>
        <taxon>BD1-7 clade</taxon>
    </lineage>
</organism>
<dbReference type="Proteomes" id="UP000434580">
    <property type="component" value="Unassembled WGS sequence"/>
</dbReference>
<dbReference type="EMBL" id="CACSII010000017">
    <property type="protein sequence ID" value="CAA0113896.1"/>
    <property type="molecule type" value="Genomic_DNA"/>
</dbReference>
<dbReference type="OrthoDB" id="5766180at2"/>
<proteinExistence type="predicted"/>
<keyword evidence="1" id="KW-0732">Signal</keyword>
<reference evidence="2 3" key="1">
    <citation type="submission" date="2019-11" db="EMBL/GenBank/DDBJ databases">
        <authorList>
            <person name="Holert J."/>
        </authorList>
    </citation>
    <scope>NUCLEOTIDE SEQUENCE [LARGE SCALE GENOMIC DNA]</scope>
    <source>
        <strain evidence="2">BC5_2</strain>
    </source>
</reference>
<name>A0A5S9Q9U1_9GAMM</name>
<dbReference type="AlphaFoldDB" id="A0A5S9Q9U1"/>
<evidence type="ECO:0000256" key="1">
    <source>
        <dbReference type="SAM" id="SignalP"/>
    </source>
</evidence>
<accession>A0A5S9Q9U1</accession>
<evidence type="ECO:0000313" key="2">
    <source>
        <dbReference type="EMBL" id="CAA0113896.1"/>
    </source>
</evidence>
<feature type="signal peptide" evidence="1">
    <location>
        <begin position="1"/>
        <end position="24"/>
    </location>
</feature>
<feature type="chain" id="PRO_5030138126" evidence="1">
    <location>
        <begin position="25"/>
        <end position="198"/>
    </location>
</feature>
<evidence type="ECO:0000313" key="3">
    <source>
        <dbReference type="Proteomes" id="UP000434580"/>
    </source>
</evidence>
<sequence>MKRISFIPATIIAATLLSSSLALADDVEDAINEGLQLYKSGKFGEAASQWDYASTLARQAKADKVSILMPKPLAGWESQDSESEGFAGSMIGGGTTVHKTYTKADAFVDITMLTDSPMVQAMVMMFANPSVASMSGMRFMTVNGQKALVQNEDGTYELHFQLNNGQTVLSVSAGGSKDNVANAKAYANAIDFKALSAQ</sequence>
<protein>
    <submittedName>
        <fullName evidence="2">Uncharacterized protein</fullName>
    </submittedName>
</protein>
<gene>
    <name evidence="2" type="ORF">DPBNPPHM_01755</name>
</gene>